<feature type="chain" id="PRO_5041262455" evidence="15">
    <location>
        <begin position="19"/>
        <end position="1638"/>
    </location>
</feature>
<dbReference type="InterPro" id="IPR018097">
    <property type="entry name" value="EGF_Ca-bd_CS"/>
</dbReference>
<dbReference type="Pfam" id="PF00058">
    <property type="entry name" value="Ldl_recept_b"/>
    <property type="match status" value="3"/>
</dbReference>
<evidence type="ECO:0000256" key="13">
    <source>
        <dbReference type="PROSITE-ProRule" id="PRU00461"/>
    </source>
</evidence>
<dbReference type="InterPro" id="IPR000152">
    <property type="entry name" value="EGF-type_Asp/Asn_hydroxyl_site"/>
</dbReference>
<sequence>MWLHRLLLLGALLASALGNTRLFKYGENNGDQELTHSLTSSALQLQVPIKFYEQVFDDFYISPLGAVSFEESLDESIDEALENSQISAIAPLFARSNGGKIFYRSTSGDDELLADMTSRIGRHFSGFRANHALLVTWEDMTRPGGDEKNTFQLGVATDGESSYVFLLYANVEWVEANDQYAQAGFYHSDGRHQLMINSGTANFVQMSRTSNINSDGVFLYRISGEGPEDPRNENDDDDDDYNYNDYDYEAVDNKTPLSPGCPVDPYNGHCPEACQALTDDRGCSLCLCLHPPVVNPVAPAQDNTVESKDVPQETATVVENQPQEPPVENNDVAEVEPVPEISSDESIAHAGTCAQTSEPCNSNAECVDHENGFCCQCQQGFYGNGKECLREDETQRITGFLSAVINGKELSHDSKNPNMYHYVRVEQNQAYTAISSVSEELGQQLMILYPLGSIMGWLFASSKGPETYNGFDLTGGVFNRSVTIHLGESYTVTIRQQFLGRHIHEYDKIKSVVTGTLPEVPEGSEVHFEDHEDEYRREGSGYVRSYSVLGVRIQHPDGQHENLQMSVDQLIQYKECPFKTFDKTDTLKVRNRGANGKYDAQGTIVRFGMEYSSDEEEPTHQHQARDPYHQPQESQPAQDPCASGEHLCHQPNMRCQVEAHSYRCVCDRGFSAVANASAPVGYSCADLDECARGDHNCDRNAECRNLPGTFECVCREGFFGDGYFCEGGEGQASENVQPDHGHQQQQETPAQSPQGSGCTTHQECHQWGECVFGQHGQPGYCKCRGWYVGDGVTHCGPPEENIQPQQPQPQPQPEHRVEEASCGGVTCDPNADCNPSPSGGYECVCRAGYHGNGLQCESLSSESQPQQEEADQCYSHEECGENAYCKLIPELEVYQCACRERHSRVGGACVRDHEDECYNHEMCGENGYCHYNREDEHYQCRCREGTEKIGGVCQRPTDEDDEQDYEEEEESPQMCHQFRICHADADCVYKWNSTLARGVFGCRCRPGFSGDGLVCSNTFTSTLPQLRLGTPLSFDGDDRPFLEPGVGCDTLFNCDRNAHCVFNPSQNRHVCQCASGFHGDGYRCASESSDSADYDHQEDERLRQEEEERRRQHQQQQFAPRHQCRDAKDCHHNGHCVIDERSNAYVCECLPGFSGDGRDQCQTADRCNPSQPGSCPQNSECVLGEVERAFVCKCVTGFSGDGHICRPHGASATCDENPNICHSNAQCVFIQDQGTYGCICKPGSFGDGYTECTPKDVPRCGKCSTNARCIQNEETEAWSCQCNPGFQGNGLFCQPMTSCLDNRDICDEHAECVPGVGGHYVCNCKYGYHGNGRTCSRDSDSRSDTLLISRGMSIIQRGTNVDVPGKHLVILPHQTVIDIEVDCQGDRIYWSDASGHSLRSSSMNGTNLQSYLADVLKFPEGVAIDWASRNIYYSDSVKDVIGVASLDGKMHKTLLSEGLVNPRDLTIDLDDRRLYYADWNRERPIIGRMDLDGSNNEVFLEEDIQLPNGIVIVHSRHELCWLDAGTKQLSCIGTDGRNRRTVYAPLEHPFGLTIHNEQRFYWTDWKDKRVHSVSIYGQGYTSFATSIGTSANLFGITAVNKQCPGAPTSCANNNGGCSHLCLPGRTSVKCVCPDNADC</sequence>
<feature type="compositionally biased region" description="Basic and acidic residues" evidence="14">
    <location>
        <begin position="1093"/>
        <end position="1110"/>
    </location>
</feature>
<reference evidence="19" key="1">
    <citation type="submission" date="2023-06" db="EMBL/GenBank/DDBJ databases">
        <title>Genomic analysis of the entomopathogenic nematode Steinernema hermaphroditum.</title>
        <authorList>
            <person name="Schwarz E.M."/>
            <person name="Heppert J.K."/>
            <person name="Baniya A."/>
            <person name="Schwartz H.T."/>
            <person name="Tan C.-H."/>
            <person name="Antoshechkin I."/>
            <person name="Sternberg P.W."/>
            <person name="Goodrich-Blair H."/>
            <person name="Dillman A.R."/>
        </authorList>
    </citation>
    <scope>NUCLEOTIDE SEQUENCE</scope>
    <source>
        <strain evidence="19">PS9179</strain>
        <tissue evidence="19">Whole animal</tissue>
    </source>
</reference>
<dbReference type="SMART" id="SM00539">
    <property type="entry name" value="NIDO"/>
    <property type="match status" value="1"/>
</dbReference>
<dbReference type="InterPro" id="IPR049883">
    <property type="entry name" value="NOTCH1_EGF-like"/>
</dbReference>
<dbReference type="PROSITE" id="PS51220">
    <property type="entry name" value="NIDO"/>
    <property type="match status" value="1"/>
</dbReference>
<dbReference type="InterPro" id="IPR000742">
    <property type="entry name" value="EGF"/>
</dbReference>
<comment type="caution">
    <text evidence="19">The sequence shown here is derived from an EMBL/GenBank/DDBJ whole genome shotgun (WGS) entry which is preliminary data.</text>
</comment>
<dbReference type="PROSITE" id="PS00010">
    <property type="entry name" value="ASX_HYDROXYL"/>
    <property type="match status" value="2"/>
</dbReference>
<evidence type="ECO:0000259" key="16">
    <source>
        <dbReference type="PROSITE" id="PS50026"/>
    </source>
</evidence>
<keyword evidence="7" id="KW-0106">Calcium</keyword>
<feature type="domain" description="Nidogen G2 beta-barrel" evidence="17">
    <location>
        <begin position="393"/>
        <end position="623"/>
    </location>
</feature>
<keyword evidence="4 12" id="KW-0245">EGF-like domain</keyword>
<protein>
    <submittedName>
        <fullName evidence="19">Uncharacterized protein</fullName>
    </submittedName>
</protein>
<keyword evidence="10 12" id="KW-1015">Disulfide bond</keyword>
<organism evidence="19 20">
    <name type="scientific">Steinernema hermaphroditum</name>
    <dbReference type="NCBI Taxonomy" id="289476"/>
    <lineage>
        <taxon>Eukaryota</taxon>
        <taxon>Metazoa</taxon>
        <taxon>Ecdysozoa</taxon>
        <taxon>Nematoda</taxon>
        <taxon>Chromadorea</taxon>
        <taxon>Rhabditida</taxon>
        <taxon>Tylenchina</taxon>
        <taxon>Panagrolaimomorpha</taxon>
        <taxon>Strongyloidoidea</taxon>
        <taxon>Steinernematidae</taxon>
        <taxon>Steinernema</taxon>
    </lineage>
</organism>
<dbReference type="Pfam" id="PF12947">
    <property type="entry name" value="EGF_3"/>
    <property type="match status" value="2"/>
</dbReference>
<dbReference type="PROSITE" id="PS01187">
    <property type="entry name" value="EGF_CA"/>
    <property type="match status" value="1"/>
</dbReference>
<feature type="region of interest" description="Disordered" evidence="14">
    <location>
        <begin position="1087"/>
        <end position="1120"/>
    </location>
</feature>
<dbReference type="PROSITE" id="PS51120">
    <property type="entry name" value="LDLRB"/>
    <property type="match status" value="3"/>
</dbReference>
<dbReference type="FunFam" id="2.120.10.30:FF:000241">
    <property type="entry name" value="Low-density lipoprotein receptor-related protein 6"/>
    <property type="match status" value="1"/>
</dbReference>
<keyword evidence="20" id="KW-1185">Reference proteome</keyword>
<feature type="domain" description="EGF-like" evidence="16">
    <location>
        <begin position="349"/>
        <end position="389"/>
    </location>
</feature>
<dbReference type="GO" id="GO:0005604">
    <property type="term" value="C:basement membrane"/>
    <property type="evidence" value="ECO:0007669"/>
    <property type="project" value="UniProtKB-SubCell"/>
</dbReference>
<evidence type="ECO:0000313" key="19">
    <source>
        <dbReference type="EMBL" id="KAK0410859.1"/>
    </source>
</evidence>
<feature type="repeat" description="LDL-receptor class B" evidence="13">
    <location>
        <begin position="1429"/>
        <end position="1471"/>
    </location>
</feature>
<evidence type="ECO:0000256" key="14">
    <source>
        <dbReference type="SAM" id="MobiDB-lite"/>
    </source>
</evidence>
<feature type="disulfide bond" evidence="12">
    <location>
        <begin position="1175"/>
        <end position="1192"/>
    </location>
</feature>
<comment type="caution">
    <text evidence="12">Lacks conserved residue(s) required for the propagation of feature annotation.</text>
</comment>
<dbReference type="SUPFAM" id="SSF54511">
    <property type="entry name" value="GFP-like"/>
    <property type="match status" value="1"/>
</dbReference>
<gene>
    <name evidence="19" type="ORF">QR680_005366</name>
</gene>
<feature type="domain" description="EGF-like" evidence="16">
    <location>
        <begin position="818"/>
        <end position="857"/>
    </location>
</feature>
<dbReference type="Pfam" id="PF00008">
    <property type="entry name" value="EGF"/>
    <property type="match status" value="1"/>
</dbReference>
<proteinExistence type="predicted"/>
<feature type="compositionally biased region" description="Low complexity" evidence="14">
    <location>
        <begin position="743"/>
        <end position="754"/>
    </location>
</feature>
<dbReference type="SMART" id="SM00181">
    <property type="entry name" value="EGF"/>
    <property type="match status" value="13"/>
</dbReference>
<evidence type="ECO:0000256" key="8">
    <source>
        <dbReference type="ARBA" id="ARBA00022869"/>
    </source>
</evidence>
<evidence type="ECO:0000256" key="5">
    <source>
        <dbReference type="ARBA" id="ARBA00022729"/>
    </source>
</evidence>
<feature type="region of interest" description="Disordered" evidence="14">
    <location>
        <begin position="612"/>
        <end position="643"/>
    </location>
</feature>
<dbReference type="SUPFAM" id="SSF63825">
    <property type="entry name" value="YWTD domain"/>
    <property type="match status" value="1"/>
</dbReference>
<dbReference type="PANTHER" id="PTHR24039:SF53">
    <property type="entry name" value="EGF-LIKE DOMAIN-CONTAINING PROTEIN"/>
    <property type="match status" value="1"/>
</dbReference>
<evidence type="ECO:0000256" key="1">
    <source>
        <dbReference type="ARBA" id="ARBA00004302"/>
    </source>
</evidence>
<evidence type="ECO:0000256" key="3">
    <source>
        <dbReference type="ARBA" id="ARBA00022530"/>
    </source>
</evidence>
<feature type="domain" description="EGF-like" evidence="16">
    <location>
        <begin position="1120"/>
        <end position="1162"/>
    </location>
</feature>
<dbReference type="PROSITE" id="PS01186">
    <property type="entry name" value="EGF_2"/>
    <property type="match status" value="9"/>
</dbReference>
<dbReference type="Pfam" id="PF07474">
    <property type="entry name" value="G2F"/>
    <property type="match status" value="1"/>
</dbReference>
<feature type="repeat" description="LDL-receptor class B" evidence="13">
    <location>
        <begin position="1472"/>
        <end position="1516"/>
    </location>
</feature>
<feature type="domain" description="EGF-like" evidence="16">
    <location>
        <begin position="913"/>
        <end position="954"/>
    </location>
</feature>
<keyword evidence="8" id="KW-0084">Basement membrane</keyword>
<feature type="region of interest" description="Disordered" evidence="14">
    <location>
        <begin position="796"/>
        <end position="816"/>
    </location>
</feature>
<dbReference type="Pfam" id="PF07645">
    <property type="entry name" value="EGF_CA"/>
    <property type="match status" value="1"/>
</dbReference>
<feature type="region of interest" description="Disordered" evidence="14">
    <location>
        <begin position="221"/>
        <end position="242"/>
    </location>
</feature>
<feature type="disulfide bond" evidence="12">
    <location>
        <begin position="1130"/>
        <end position="1147"/>
    </location>
</feature>
<dbReference type="InterPro" id="IPR003886">
    <property type="entry name" value="NIDO_dom"/>
</dbReference>
<dbReference type="Gene3D" id="2.120.10.30">
    <property type="entry name" value="TolB, C-terminal domain"/>
    <property type="match status" value="1"/>
</dbReference>
<keyword evidence="3" id="KW-0272">Extracellular matrix</keyword>
<dbReference type="CDD" id="cd00054">
    <property type="entry name" value="EGF_CA"/>
    <property type="match status" value="2"/>
</dbReference>
<evidence type="ECO:0000256" key="12">
    <source>
        <dbReference type="PROSITE-ProRule" id="PRU00076"/>
    </source>
</evidence>
<feature type="domain" description="EGF-like" evidence="16">
    <location>
        <begin position="686"/>
        <end position="726"/>
    </location>
</feature>
<feature type="domain" description="EGF-like" evidence="16">
    <location>
        <begin position="1256"/>
        <end position="1294"/>
    </location>
</feature>
<feature type="compositionally biased region" description="Basic and acidic residues" evidence="14">
    <location>
        <begin position="618"/>
        <end position="628"/>
    </location>
</feature>
<evidence type="ECO:0000259" key="17">
    <source>
        <dbReference type="PROSITE" id="PS50993"/>
    </source>
</evidence>
<evidence type="ECO:0000256" key="10">
    <source>
        <dbReference type="ARBA" id="ARBA00023157"/>
    </source>
</evidence>
<feature type="disulfide bond" evidence="12">
    <location>
        <begin position="1054"/>
        <end position="1071"/>
    </location>
</feature>
<keyword evidence="5 15" id="KW-0732">Signal</keyword>
<feature type="domain" description="EGF-like" evidence="16">
    <location>
        <begin position="1044"/>
        <end position="1085"/>
    </location>
</feature>
<keyword evidence="6" id="KW-0677">Repeat</keyword>
<dbReference type="InterPro" id="IPR000033">
    <property type="entry name" value="LDLR_classB_rpt"/>
</dbReference>
<evidence type="ECO:0000313" key="20">
    <source>
        <dbReference type="Proteomes" id="UP001175271"/>
    </source>
</evidence>
<evidence type="ECO:0000256" key="2">
    <source>
        <dbReference type="ARBA" id="ARBA00022525"/>
    </source>
</evidence>
<dbReference type="InterPro" id="IPR006605">
    <property type="entry name" value="G2_nidogen/fibulin_G2F"/>
</dbReference>
<keyword evidence="11" id="KW-0325">Glycoprotein</keyword>
<feature type="domain" description="EGF-like" evidence="16">
    <location>
        <begin position="1210"/>
        <end position="1253"/>
    </location>
</feature>
<comment type="subcellular location">
    <subcellularLocation>
        <location evidence="1">Secreted</location>
        <location evidence="1">Extracellular space</location>
        <location evidence="1">Extracellular matrix</location>
        <location evidence="1">Basement membrane</location>
    </subcellularLocation>
</comment>
<accession>A0AA39HU16</accession>
<keyword evidence="9" id="KW-0130">Cell adhesion</keyword>
<evidence type="ECO:0000256" key="7">
    <source>
        <dbReference type="ARBA" id="ARBA00022837"/>
    </source>
</evidence>
<feature type="disulfide bond" evidence="12">
    <location>
        <begin position="1221"/>
        <end position="1238"/>
    </location>
</feature>
<dbReference type="InterPro" id="IPR001881">
    <property type="entry name" value="EGF-like_Ca-bd_dom"/>
</dbReference>
<dbReference type="SMART" id="SM00135">
    <property type="entry name" value="LY"/>
    <property type="match status" value="5"/>
</dbReference>
<evidence type="ECO:0000256" key="11">
    <source>
        <dbReference type="ARBA" id="ARBA00023180"/>
    </source>
</evidence>
<dbReference type="PROSITE" id="PS50993">
    <property type="entry name" value="NIDOGEN_G2"/>
    <property type="match status" value="1"/>
</dbReference>
<dbReference type="Pfam" id="PF06119">
    <property type="entry name" value="NIDO"/>
    <property type="match status" value="1"/>
</dbReference>
<name>A0AA39HU16_9BILA</name>
<dbReference type="InterPro" id="IPR009017">
    <property type="entry name" value="GFP"/>
</dbReference>
<keyword evidence="2" id="KW-0964">Secreted</keyword>
<feature type="domain" description="EGF-like" evidence="16">
    <location>
        <begin position="1295"/>
        <end position="1336"/>
    </location>
</feature>
<feature type="domain" description="EGF-like" evidence="16">
    <location>
        <begin position="1163"/>
        <end position="1206"/>
    </location>
</feature>
<evidence type="ECO:0000256" key="15">
    <source>
        <dbReference type="SAM" id="SignalP"/>
    </source>
</evidence>
<dbReference type="SMART" id="SM00682">
    <property type="entry name" value="G2F"/>
    <property type="match status" value="1"/>
</dbReference>
<dbReference type="InterPro" id="IPR024731">
    <property type="entry name" value="NELL2-like_EGF"/>
</dbReference>
<feature type="domain" description="NIDO" evidence="18">
    <location>
        <begin position="87"/>
        <end position="225"/>
    </location>
</feature>
<dbReference type="FunFam" id="2.10.25.10:FF:000038">
    <property type="entry name" value="Fibrillin 2"/>
    <property type="match status" value="1"/>
</dbReference>
<evidence type="ECO:0000256" key="4">
    <source>
        <dbReference type="ARBA" id="ARBA00022536"/>
    </source>
</evidence>
<dbReference type="GO" id="GO:0005509">
    <property type="term" value="F:calcium ion binding"/>
    <property type="evidence" value="ECO:0007669"/>
    <property type="project" value="InterPro"/>
</dbReference>
<dbReference type="InterPro" id="IPR011042">
    <property type="entry name" value="6-blade_b-propeller_TolB-like"/>
</dbReference>
<dbReference type="GO" id="GO:0007160">
    <property type="term" value="P:cell-matrix adhesion"/>
    <property type="evidence" value="ECO:0007669"/>
    <property type="project" value="InterPro"/>
</dbReference>
<dbReference type="SUPFAM" id="SSF57184">
    <property type="entry name" value="Growth factor receptor domain"/>
    <property type="match status" value="1"/>
</dbReference>
<dbReference type="Proteomes" id="UP001175271">
    <property type="component" value="Unassembled WGS sequence"/>
</dbReference>
<feature type="disulfide bond" evidence="12">
    <location>
        <begin position="1263"/>
        <end position="1280"/>
    </location>
</feature>
<dbReference type="SUPFAM" id="SSF57196">
    <property type="entry name" value="EGF/Laminin"/>
    <property type="match status" value="1"/>
</dbReference>
<feature type="repeat" description="LDL-receptor class B" evidence="13">
    <location>
        <begin position="1386"/>
        <end position="1428"/>
    </location>
</feature>
<dbReference type="Gene3D" id="2.40.155.10">
    <property type="entry name" value="Green fluorescent protein"/>
    <property type="match status" value="1"/>
</dbReference>
<dbReference type="InterPro" id="IPR009030">
    <property type="entry name" value="Growth_fac_rcpt_cys_sf"/>
</dbReference>
<evidence type="ECO:0000259" key="18">
    <source>
        <dbReference type="PROSITE" id="PS51220"/>
    </source>
</evidence>
<dbReference type="Gene3D" id="2.10.25.10">
    <property type="entry name" value="Laminin"/>
    <property type="match status" value="11"/>
</dbReference>
<feature type="signal peptide" evidence="15">
    <location>
        <begin position="1"/>
        <end position="18"/>
    </location>
</feature>
<evidence type="ECO:0000256" key="9">
    <source>
        <dbReference type="ARBA" id="ARBA00022889"/>
    </source>
</evidence>
<feature type="region of interest" description="Disordered" evidence="14">
    <location>
        <begin position="730"/>
        <end position="754"/>
    </location>
</feature>
<dbReference type="EMBL" id="JAUCMV010000003">
    <property type="protein sequence ID" value="KAK0410859.1"/>
    <property type="molecule type" value="Genomic_DNA"/>
</dbReference>
<dbReference type="SMART" id="SM00179">
    <property type="entry name" value="EGF_CA"/>
    <property type="match status" value="6"/>
</dbReference>
<feature type="disulfide bond" evidence="12">
    <location>
        <begin position="923"/>
        <end position="940"/>
    </location>
</feature>
<dbReference type="PROSITE" id="PS50026">
    <property type="entry name" value="EGF_3"/>
    <property type="match status" value="10"/>
</dbReference>
<evidence type="ECO:0000256" key="6">
    <source>
        <dbReference type="ARBA" id="ARBA00022737"/>
    </source>
</evidence>
<dbReference type="PANTHER" id="PTHR24039">
    <property type="entry name" value="FIBRILLIN-RELATED"/>
    <property type="match status" value="1"/>
</dbReference>